<name>A0A0F5MMP6_9RICK</name>
<feature type="transmembrane region" description="Helical" evidence="5">
    <location>
        <begin position="73"/>
        <end position="93"/>
    </location>
</feature>
<dbReference type="AlphaFoldDB" id="A0A0F5MMP6"/>
<evidence type="ECO:0000256" key="5">
    <source>
        <dbReference type="RuleBase" id="RU363032"/>
    </source>
</evidence>
<dbReference type="PANTHER" id="PTHR42744">
    <property type="entry name" value="BINDING-PROTEIN-DEPENDENT TRANSPORT SYSTEMS INNER MEMBRANE COMPONENT"/>
    <property type="match status" value="1"/>
</dbReference>
<dbReference type="EMBL" id="JYHA01000140">
    <property type="protein sequence ID" value="KKB96070.1"/>
    <property type="molecule type" value="Genomic_DNA"/>
</dbReference>
<dbReference type="PROSITE" id="PS50928">
    <property type="entry name" value="ABC_TM1"/>
    <property type="match status" value="1"/>
</dbReference>
<evidence type="ECO:0000256" key="3">
    <source>
        <dbReference type="ARBA" id="ARBA00022989"/>
    </source>
</evidence>
<dbReference type="Pfam" id="PF00528">
    <property type="entry name" value="BPD_transp_1"/>
    <property type="match status" value="1"/>
</dbReference>
<keyword evidence="2 5" id="KW-0812">Transmembrane</keyword>
<evidence type="ECO:0000313" key="8">
    <source>
        <dbReference type="Proteomes" id="UP000033358"/>
    </source>
</evidence>
<comment type="similarity">
    <text evidence="5">Belongs to the binding-protein-dependent transport system permease family.</text>
</comment>
<dbReference type="Proteomes" id="UP000033358">
    <property type="component" value="Unassembled WGS sequence"/>
</dbReference>
<dbReference type="Gene3D" id="1.10.3720.10">
    <property type="entry name" value="MetI-like"/>
    <property type="match status" value="1"/>
</dbReference>
<sequence length="315" mass="35505">FKPLIAWSYQFRYEFNIGSASKQNCWFLTYLQNSNLVLCAFSPIRKLASAIYDIRLPKIISAQIKIIARFAEILWWAFVVWAFYNVANIIYGLCVNHLSMKDLMLTIKLGSYTGLRVMILLLLSSLVWVPVGIYIGMRPKLVKHLQPVTQFLTAIPANFYYPLFVIVIMHFNLNPNIWLSAMIVVGSQWYILYNVIGGAQTIPTELLEAGAICKLSYLNRNLKIVLPAIAPFYVTGLITAAGGSWNASIISEVITWGSNTLTAEGLGSYITMNTNAGNNAHIALGIMVMVAFVLVINNLVWKPLYNYVSKRYRLE</sequence>
<dbReference type="GO" id="GO:0055085">
    <property type="term" value="P:transmembrane transport"/>
    <property type="evidence" value="ECO:0007669"/>
    <property type="project" value="InterPro"/>
</dbReference>
<organism evidence="7 8">
    <name type="scientific">Candidatus Arcanibacter lacustris</name>
    <dbReference type="NCBI Taxonomy" id="1607817"/>
    <lineage>
        <taxon>Bacteria</taxon>
        <taxon>Pseudomonadati</taxon>
        <taxon>Pseudomonadota</taxon>
        <taxon>Alphaproteobacteria</taxon>
        <taxon>Rickettsiales</taxon>
        <taxon>Candidatus Arcanibacter</taxon>
    </lineage>
</organism>
<dbReference type="InterPro" id="IPR035906">
    <property type="entry name" value="MetI-like_sf"/>
</dbReference>
<dbReference type="SUPFAM" id="SSF161098">
    <property type="entry name" value="MetI-like"/>
    <property type="match status" value="1"/>
</dbReference>
<keyword evidence="4 5" id="KW-0472">Membrane</keyword>
<feature type="transmembrane region" description="Helical" evidence="5">
    <location>
        <begin position="224"/>
        <end position="245"/>
    </location>
</feature>
<feature type="domain" description="ABC transmembrane type-1" evidence="6">
    <location>
        <begin position="114"/>
        <end position="305"/>
    </location>
</feature>
<keyword evidence="5" id="KW-0813">Transport</keyword>
<comment type="subcellular location">
    <subcellularLocation>
        <location evidence="1 5">Cell membrane</location>
        <topology evidence="1 5">Multi-pass membrane protein</topology>
    </subcellularLocation>
</comment>
<evidence type="ECO:0000256" key="1">
    <source>
        <dbReference type="ARBA" id="ARBA00004651"/>
    </source>
</evidence>
<keyword evidence="8" id="KW-1185">Reference proteome</keyword>
<evidence type="ECO:0000256" key="2">
    <source>
        <dbReference type="ARBA" id="ARBA00022692"/>
    </source>
</evidence>
<dbReference type="PANTHER" id="PTHR42744:SF1">
    <property type="entry name" value="BINDING-PROTEIN-DEPENDENT TRANSPORT SYSTEMS INNER MEMBRANE COMPONENT"/>
    <property type="match status" value="1"/>
</dbReference>
<dbReference type="InterPro" id="IPR000515">
    <property type="entry name" value="MetI-like"/>
</dbReference>
<protein>
    <submittedName>
        <fullName evidence="7">Binding-protein-dependent transport system inner membrane component</fullName>
    </submittedName>
</protein>
<proteinExistence type="inferred from homology"/>
<evidence type="ECO:0000259" key="6">
    <source>
        <dbReference type="PROSITE" id="PS50928"/>
    </source>
</evidence>
<comment type="caution">
    <text evidence="7">The sequence shown here is derived from an EMBL/GenBank/DDBJ whole genome shotgun (WGS) entry which is preliminary data.</text>
</comment>
<feature type="transmembrane region" description="Helical" evidence="5">
    <location>
        <begin position="282"/>
        <end position="301"/>
    </location>
</feature>
<gene>
    <name evidence="7" type="ORF">SZ25_00853</name>
</gene>
<keyword evidence="3 5" id="KW-1133">Transmembrane helix</keyword>
<feature type="transmembrane region" description="Helical" evidence="5">
    <location>
        <begin position="113"/>
        <end position="136"/>
    </location>
</feature>
<dbReference type="GO" id="GO:0005886">
    <property type="term" value="C:plasma membrane"/>
    <property type="evidence" value="ECO:0007669"/>
    <property type="project" value="UniProtKB-SubCell"/>
</dbReference>
<dbReference type="CDD" id="cd06261">
    <property type="entry name" value="TM_PBP2"/>
    <property type="match status" value="1"/>
</dbReference>
<feature type="non-terminal residue" evidence="7">
    <location>
        <position position="1"/>
    </location>
</feature>
<evidence type="ECO:0000256" key="4">
    <source>
        <dbReference type="ARBA" id="ARBA00023136"/>
    </source>
</evidence>
<evidence type="ECO:0000313" key="7">
    <source>
        <dbReference type="EMBL" id="KKB96070.1"/>
    </source>
</evidence>
<feature type="transmembrane region" description="Helical" evidence="5">
    <location>
        <begin position="148"/>
        <end position="171"/>
    </location>
</feature>
<accession>A0A0F5MMP6</accession>
<reference evidence="7 8" key="1">
    <citation type="submission" date="2015-02" db="EMBL/GenBank/DDBJ databases">
        <title>Single cell genomics of a rare environmental alphaproteobacterium provides unique insights into Rickettsiaceae evolution.</title>
        <authorList>
            <person name="Martijn J."/>
            <person name="Schulz F."/>
            <person name="Zaremba-Niedzwiedzka K."/>
            <person name="Viklund J."/>
            <person name="Stepanauskas R."/>
            <person name="Andersson S.G.E."/>
            <person name="Horn M."/>
            <person name="Guy L."/>
            <person name="Ettema T.J.G."/>
        </authorList>
    </citation>
    <scope>NUCLEOTIDE SEQUENCE [LARGE SCALE GENOMIC DNA]</scope>
    <source>
        <strain evidence="7 8">SCGC AAA041-L04</strain>
    </source>
</reference>